<dbReference type="PANTHER" id="PTHR40590:SF1">
    <property type="entry name" value="CYTOPLASMIC PROTEIN"/>
    <property type="match status" value="1"/>
</dbReference>
<evidence type="ECO:0000256" key="1">
    <source>
        <dbReference type="SAM" id="SignalP"/>
    </source>
</evidence>
<feature type="chain" id="PRO_5016415287" description="TraB family protein" evidence="1">
    <location>
        <begin position="24"/>
        <end position="287"/>
    </location>
</feature>
<protein>
    <recommendedName>
        <fullName evidence="4">TraB family protein</fullName>
    </recommendedName>
</protein>
<organism evidence="2 3">
    <name type="scientific">Chitinophaga dinghuensis</name>
    <dbReference type="NCBI Taxonomy" id="1539050"/>
    <lineage>
        <taxon>Bacteria</taxon>
        <taxon>Pseudomonadati</taxon>
        <taxon>Bacteroidota</taxon>
        <taxon>Chitinophagia</taxon>
        <taxon>Chitinophagales</taxon>
        <taxon>Chitinophagaceae</taxon>
        <taxon>Chitinophaga</taxon>
    </lineage>
</organism>
<evidence type="ECO:0008006" key="4">
    <source>
        <dbReference type="Google" id="ProtNLM"/>
    </source>
</evidence>
<dbReference type="AlphaFoldDB" id="A0A327WBS8"/>
<dbReference type="EMBL" id="QLMA01000001">
    <property type="protein sequence ID" value="RAJ87629.1"/>
    <property type="molecule type" value="Genomic_DNA"/>
</dbReference>
<evidence type="ECO:0000313" key="3">
    <source>
        <dbReference type="Proteomes" id="UP000249819"/>
    </source>
</evidence>
<dbReference type="Pfam" id="PF01963">
    <property type="entry name" value="TraB_PrgY_gumN"/>
    <property type="match status" value="1"/>
</dbReference>
<gene>
    <name evidence="2" type="ORF">CLV59_101390</name>
</gene>
<proteinExistence type="predicted"/>
<dbReference type="InterPro" id="IPR002816">
    <property type="entry name" value="TraB/PrgY/GumN_fam"/>
</dbReference>
<name>A0A327WBS8_9BACT</name>
<dbReference type="PANTHER" id="PTHR40590">
    <property type="entry name" value="CYTOPLASMIC PROTEIN-RELATED"/>
    <property type="match status" value="1"/>
</dbReference>
<keyword evidence="3" id="KW-1185">Reference proteome</keyword>
<sequence length="287" mass="32575">MRNMFKSIVMSFLIKLLTVSVVAAQSDTKSLLWKVSGNGLEKPSYLFGTLHMMCSSDFVIKDKVTRALESADRYVIEADIFSPAAMKEMQAADASPIPQSKRLSPDQSKMIDSVLRKYTKMTLSQVDNSSLFTISGLMIYATYPCTDLKMYEAELLKMAMQRKMKVDTLETITAQMRFLQNAYTDEYALAKIQAFEEYKAFMDGMVKIYKEENLPVIYNDMTSEKFMDTNAKYWMLHVRNVNWANKMPDMMKKGSNFFAVGAGHLGGDDGLIKLLQAKGYTVEPILN</sequence>
<reference evidence="2 3" key="1">
    <citation type="submission" date="2018-06" db="EMBL/GenBank/DDBJ databases">
        <title>Genomic Encyclopedia of Archaeal and Bacterial Type Strains, Phase II (KMG-II): from individual species to whole genera.</title>
        <authorList>
            <person name="Goeker M."/>
        </authorList>
    </citation>
    <scope>NUCLEOTIDE SEQUENCE [LARGE SCALE GENOMIC DNA]</scope>
    <source>
        <strain evidence="2 3">DSM 29821</strain>
    </source>
</reference>
<dbReference type="OrthoDB" id="9798714at2"/>
<dbReference type="CDD" id="cd14789">
    <property type="entry name" value="Tiki"/>
    <property type="match status" value="1"/>
</dbReference>
<keyword evidence="1" id="KW-0732">Signal</keyword>
<dbReference type="InterPro" id="IPR047111">
    <property type="entry name" value="YbaP-like"/>
</dbReference>
<dbReference type="Proteomes" id="UP000249819">
    <property type="component" value="Unassembled WGS sequence"/>
</dbReference>
<comment type="caution">
    <text evidence="2">The sequence shown here is derived from an EMBL/GenBank/DDBJ whole genome shotgun (WGS) entry which is preliminary data.</text>
</comment>
<evidence type="ECO:0000313" key="2">
    <source>
        <dbReference type="EMBL" id="RAJ87629.1"/>
    </source>
</evidence>
<feature type="signal peptide" evidence="1">
    <location>
        <begin position="1"/>
        <end position="23"/>
    </location>
</feature>
<accession>A0A327WBS8</accession>